<keyword evidence="1" id="KW-0732">Signal</keyword>
<evidence type="ECO:0000313" key="2">
    <source>
        <dbReference type="EnsemblProtists" id="PYU1_T009336"/>
    </source>
</evidence>
<dbReference type="EMBL" id="GL376622">
    <property type="status" value="NOT_ANNOTATED_CDS"/>
    <property type="molecule type" value="Genomic_DNA"/>
</dbReference>
<sequence length="117" mass="13978">MNQMRRHHLFRGLLKLSVYELVIARLEDIWRQFCDASESLQSKLLVYAKIIYRFSIFMEKLEKMDVIDRLITSRKGLEWIPAHKLTVVGQNFGKSIEYSKWISSKLSWKITDEWLAI</sequence>
<feature type="signal peptide" evidence="1">
    <location>
        <begin position="1"/>
        <end position="24"/>
    </location>
</feature>
<dbReference type="VEuPathDB" id="FungiDB:PYU1_G009318"/>
<dbReference type="InParanoid" id="K3WWI8"/>
<accession>K3WWI8</accession>
<keyword evidence="3" id="KW-1185">Reference proteome</keyword>
<dbReference type="AlphaFoldDB" id="K3WWI8"/>
<organism evidence="2 3">
    <name type="scientific">Globisporangium ultimum (strain ATCC 200006 / CBS 805.95 / DAOM BR144)</name>
    <name type="common">Pythium ultimum</name>
    <dbReference type="NCBI Taxonomy" id="431595"/>
    <lineage>
        <taxon>Eukaryota</taxon>
        <taxon>Sar</taxon>
        <taxon>Stramenopiles</taxon>
        <taxon>Oomycota</taxon>
        <taxon>Peronosporomycetes</taxon>
        <taxon>Pythiales</taxon>
        <taxon>Pythiaceae</taxon>
        <taxon>Globisporangium</taxon>
    </lineage>
</organism>
<reference evidence="2" key="3">
    <citation type="submission" date="2015-02" db="UniProtKB">
        <authorList>
            <consortium name="EnsemblProtists"/>
        </authorList>
    </citation>
    <scope>IDENTIFICATION</scope>
    <source>
        <strain evidence="2">DAOM BR144</strain>
    </source>
</reference>
<evidence type="ECO:0000313" key="3">
    <source>
        <dbReference type="Proteomes" id="UP000019132"/>
    </source>
</evidence>
<protein>
    <submittedName>
        <fullName evidence="2">Uncharacterized protein</fullName>
    </submittedName>
</protein>
<feature type="chain" id="PRO_5003871590" evidence="1">
    <location>
        <begin position="25"/>
        <end position="117"/>
    </location>
</feature>
<reference evidence="3" key="2">
    <citation type="submission" date="2010-04" db="EMBL/GenBank/DDBJ databases">
        <authorList>
            <person name="Buell R."/>
            <person name="Hamilton J."/>
            <person name="Hostetler J."/>
        </authorList>
    </citation>
    <scope>NUCLEOTIDE SEQUENCE [LARGE SCALE GENOMIC DNA]</scope>
    <source>
        <strain evidence="3">DAOM:BR144</strain>
    </source>
</reference>
<dbReference type="EnsemblProtists" id="PYU1_T009336">
    <property type="protein sequence ID" value="PYU1_T009336"/>
    <property type="gene ID" value="PYU1_G009318"/>
</dbReference>
<name>K3WWI8_GLOUD</name>
<reference evidence="3" key="1">
    <citation type="journal article" date="2010" name="Genome Biol.">
        <title>Genome sequence of the necrotrophic plant pathogen Pythium ultimum reveals original pathogenicity mechanisms and effector repertoire.</title>
        <authorList>
            <person name="Levesque C.A."/>
            <person name="Brouwer H."/>
            <person name="Cano L."/>
            <person name="Hamilton J.P."/>
            <person name="Holt C."/>
            <person name="Huitema E."/>
            <person name="Raffaele S."/>
            <person name="Robideau G.P."/>
            <person name="Thines M."/>
            <person name="Win J."/>
            <person name="Zerillo M.M."/>
            <person name="Beakes G.W."/>
            <person name="Boore J.L."/>
            <person name="Busam D."/>
            <person name="Dumas B."/>
            <person name="Ferriera S."/>
            <person name="Fuerstenberg S.I."/>
            <person name="Gachon C.M."/>
            <person name="Gaulin E."/>
            <person name="Govers F."/>
            <person name="Grenville-Briggs L."/>
            <person name="Horner N."/>
            <person name="Hostetler J."/>
            <person name="Jiang R.H."/>
            <person name="Johnson J."/>
            <person name="Krajaejun T."/>
            <person name="Lin H."/>
            <person name="Meijer H.J."/>
            <person name="Moore B."/>
            <person name="Morris P."/>
            <person name="Phuntmart V."/>
            <person name="Puiu D."/>
            <person name="Shetty J."/>
            <person name="Stajich J.E."/>
            <person name="Tripathy S."/>
            <person name="Wawra S."/>
            <person name="van West P."/>
            <person name="Whitty B.R."/>
            <person name="Coutinho P.M."/>
            <person name="Henrissat B."/>
            <person name="Martin F."/>
            <person name="Thomas P.D."/>
            <person name="Tyler B.M."/>
            <person name="De Vries R.P."/>
            <person name="Kamoun S."/>
            <person name="Yandell M."/>
            <person name="Tisserat N."/>
            <person name="Buell C.R."/>
        </authorList>
    </citation>
    <scope>NUCLEOTIDE SEQUENCE</scope>
    <source>
        <strain evidence="3">DAOM:BR144</strain>
    </source>
</reference>
<dbReference type="Proteomes" id="UP000019132">
    <property type="component" value="Unassembled WGS sequence"/>
</dbReference>
<proteinExistence type="predicted"/>
<dbReference type="HOGENOM" id="CLU_2089670_0_0_1"/>
<evidence type="ECO:0000256" key="1">
    <source>
        <dbReference type="SAM" id="SignalP"/>
    </source>
</evidence>